<dbReference type="Pfam" id="PF22669">
    <property type="entry name" value="Exo_endo_phos2"/>
    <property type="match status" value="1"/>
</dbReference>
<dbReference type="GO" id="GO:0004439">
    <property type="term" value="F:phosphatidylinositol-4,5-bisphosphate 5-phosphatase activity"/>
    <property type="evidence" value="ECO:0007669"/>
    <property type="project" value="TreeGrafter"/>
</dbReference>
<dbReference type="InterPro" id="IPR046985">
    <property type="entry name" value="IP5"/>
</dbReference>
<dbReference type="SMART" id="SM00128">
    <property type="entry name" value="IPPc"/>
    <property type="match status" value="1"/>
</dbReference>
<evidence type="ECO:0000259" key="1">
    <source>
        <dbReference type="SMART" id="SM00128"/>
    </source>
</evidence>
<dbReference type="Gene3D" id="3.60.10.10">
    <property type="entry name" value="Endonuclease/exonuclease/phosphatase"/>
    <property type="match status" value="1"/>
</dbReference>
<dbReference type="SUPFAM" id="SSF56219">
    <property type="entry name" value="DNase I-like"/>
    <property type="match status" value="1"/>
</dbReference>
<dbReference type="Proteomes" id="UP000591131">
    <property type="component" value="Unassembled WGS sequence"/>
</dbReference>
<dbReference type="GO" id="GO:0046856">
    <property type="term" value="P:phosphatidylinositol dephosphorylation"/>
    <property type="evidence" value="ECO:0007669"/>
    <property type="project" value="InterPro"/>
</dbReference>
<evidence type="ECO:0000313" key="3">
    <source>
        <dbReference type="Proteomes" id="UP000591131"/>
    </source>
</evidence>
<dbReference type="GO" id="GO:0034485">
    <property type="term" value="F:phosphatidylinositol-3,4,5-trisphosphate 5-phosphatase activity"/>
    <property type="evidence" value="ECO:0007669"/>
    <property type="project" value="TreeGrafter"/>
</dbReference>
<protein>
    <submittedName>
        <fullName evidence="2">Inositol</fullName>
    </submittedName>
</protein>
<keyword evidence="3" id="KW-1185">Reference proteome</keyword>
<dbReference type="InterPro" id="IPR036691">
    <property type="entry name" value="Endo/exonu/phosph_ase_sf"/>
</dbReference>
<dbReference type="GO" id="GO:0005886">
    <property type="term" value="C:plasma membrane"/>
    <property type="evidence" value="ECO:0007669"/>
    <property type="project" value="TreeGrafter"/>
</dbReference>
<evidence type="ECO:0000313" key="2">
    <source>
        <dbReference type="EMBL" id="KAF4663576.1"/>
    </source>
</evidence>
<reference evidence="2 3" key="1">
    <citation type="submission" date="2020-04" db="EMBL/GenBank/DDBJ databases">
        <title>Perkinsus chesapeaki whole genome sequence.</title>
        <authorList>
            <person name="Bogema D.R."/>
        </authorList>
    </citation>
    <scope>NUCLEOTIDE SEQUENCE [LARGE SCALE GENOMIC DNA]</scope>
    <source>
        <strain evidence="2">ATCC PRA-425</strain>
    </source>
</reference>
<dbReference type="InterPro" id="IPR000300">
    <property type="entry name" value="IPPc"/>
</dbReference>
<dbReference type="PANTHER" id="PTHR11200">
    <property type="entry name" value="INOSITOL 5-PHOSPHATASE"/>
    <property type="match status" value="1"/>
</dbReference>
<dbReference type="OrthoDB" id="410499at2759"/>
<dbReference type="EMBL" id="JAAPAO010000312">
    <property type="protein sequence ID" value="KAF4663576.1"/>
    <property type="molecule type" value="Genomic_DNA"/>
</dbReference>
<organism evidence="2 3">
    <name type="scientific">Perkinsus chesapeaki</name>
    <name type="common">Clam parasite</name>
    <name type="synonym">Perkinsus andrewsi</name>
    <dbReference type="NCBI Taxonomy" id="330153"/>
    <lineage>
        <taxon>Eukaryota</taxon>
        <taxon>Sar</taxon>
        <taxon>Alveolata</taxon>
        <taxon>Perkinsozoa</taxon>
        <taxon>Perkinsea</taxon>
        <taxon>Perkinsida</taxon>
        <taxon>Perkinsidae</taxon>
        <taxon>Perkinsus</taxon>
    </lineage>
</organism>
<gene>
    <name evidence="2" type="primary">INPP5J</name>
    <name evidence="2" type="ORF">FOL47_005670</name>
</gene>
<accession>A0A7J6LWM1</accession>
<feature type="domain" description="Inositol polyphosphate-related phosphatase" evidence="1">
    <location>
        <begin position="51"/>
        <end position="270"/>
    </location>
</feature>
<comment type="caution">
    <text evidence="2">The sequence shown here is derived from an EMBL/GenBank/DDBJ whole genome shotgun (WGS) entry which is preliminary data.</text>
</comment>
<dbReference type="PANTHER" id="PTHR11200:SF275">
    <property type="entry name" value="LD06095P"/>
    <property type="match status" value="1"/>
</dbReference>
<proteinExistence type="predicted"/>
<sequence length="279" mass="31669">MMNSSTEKKARKWLKRKEYLRRANHQTHNATNEDNITDNVTTLTTYHSSPSTIKLHLCTFNSGGTVPQDEDLEKLLPSDRRACDIFVIGICEFGMALEKALVNAKSLKAEGPVFLFGDLNFRVQCANRAYCDKLLAMGRFDELLNKRCQLTRQLGISDDSSSEDSNHLSEWSNEDYVVNGASRAVPLWKEWTEAPVLFPPTYKFDIGTNTYDTSAKQRIPSWTDRILWRSDADNHRGQVTCHVYDSVSAVKSSDHRPVYARFTIDLGVPPEIPTLMNDT</sequence>
<dbReference type="AlphaFoldDB" id="A0A7J6LWM1"/>
<dbReference type="GO" id="GO:0043813">
    <property type="term" value="F:phosphatidylinositol-3,5-bisphosphate 5-phosphatase activity"/>
    <property type="evidence" value="ECO:0007669"/>
    <property type="project" value="TreeGrafter"/>
</dbReference>
<name>A0A7J6LWM1_PERCH</name>